<evidence type="ECO:0000313" key="3">
    <source>
        <dbReference type="Proteomes" id="UP000541535"/>
    </source>
</evidence>
<comment type="caution">
    <text evidence="2">The sequence shown here is derived from an EMBL/GenBank/DDBJ whole genome shotgun (WGS) entry which is preliminary data.</text>
</comment>
<dbReference type="RefSeq" id="WP_183440082.1">
    <property type="nucleotide sequence ID" value="NZ_JACHXD010000003.1"/>
</dbReference>
<evidence type="ECO:0008006" key="4">
    <source>
        <dbReference type="Google" id="ProtNLM"/>
    </source>
</evidence>
<evidence type="ECO:0000313" key="2">
    <source>
        <dbReference type="EMBL" id="MBB3118121.1"/>
    </source>
</evidence>
<gene>
    <name evidence="2" type="ORF">FHS03_001152</name>
</gene>
<keyword evidence="1" id="KW-0732">Signal</keyword>
<protein>
    <recommendedName>
        <fullName evidence="4">TonB C-terminal domain-containing protein</fullName>
    </recommendedName>
</protein>
<evidence type="ECO:0000256" key="1">
    <source>
        <dbReference type="SAM" id="SignalP"/>
    </source>
</evidence>
<organism evidence="2 3">
    <name type="scientific">Pseudoduganella violacea</name>
    <dbReference type="NCBI Taxonomy" id="1715466"/>
    <lineage>
        <taxon>Bacteria</taxon>
        <taxon>Pseudomonadati</taxon>
        <taxon>Pseudomonadota</taxon>
        <taxon>Betaproteobacteria</taxon>
        <taxon>Burkholderiales</taxon>
        <taxon>Oxalobacteraceae</taxon>
        <taxon>Telluria group</taxon>
        <taxon>Pseudoduganella</taxon>
    </lineage>
</organism>
<dbReference type="AlphaFoldDB" id="A0A7W5B815"/>
<feature type="signal peptide" evidence="1">
    <location>
        <begin position="1"/>
        <end position="23"/>
    </location>
</feature>
<dbReference type="Proteomes" id="UP000541535">
    <property type="component" value="Unassembled WGS sequence"/>
</dbReference>
<accession>A0A7W5B815</accession>
<dbReference type="SUPFAM" id="SSF74653">
    <property type="entry name" value="TolA/TonB C-terminal domain"/>
    <property type="match status" value="1"/>
</dbReference>
<proteinExistence type="predicted"/>
<feature type="chain" id="PRO_5031122240" description="TonB C-terminal domain-containing protein" evidence="1">
    <location>
        <begin position="24"/>
        <end position="168"/>
    </location>
</feature>
<dbReference type="EMBL" id="JACHXD010000003">
    <property type="protein sequence ID" value="MBB3118121.1"/>
    <property type="molecule type" value="Genomic_DNA"/>
</dbReference>
<name>A0A7W5B815_9BURK</name>
<keyword evidence="3" id="KW-1185">Reference proteome</keyword>
<sequence length="168" mass="18424">MRIASLMVALIGTLLAASMGALAQERYTLKRDDPPIGSNIKRDAAIGRLPLNKSYGDLTPEQQLIVKAPYASMGEGDEPPFPEKGLASIYKAMHTIHGYIYEDGAIDMEVVVDRDGKPLNVLVYKTPDARASETMALVLMSTKFKPALCGGKPCQQNFLFRAELTHER</sequence>
<reference evidence="2 3" key="1">
    <citation type="submission" date="2020-08" db="EMBL/GenBank/DDBJ databases">
        <title>Genomic Encyclopedia of Type Strains, Phase III (KMG-III): the genomes of soil and plant-associated and newly described type strains.</title>
        <authorList>
            <person name="Whitman W."/>
        </authorList>
    </citation>
    <scope>NUCLEOTIDE SEQUENCE [LARGE SCALE GENOMIC DNA]</scope>
    <source>
        <strain evidence="2 3">CECT 8897</strain>
    </source>
</reference>